<dbReference type="AlphaFoldDB" id="A0A9W8KVX0"/>
<feature type="transmembrane region" description="Helical" evidence="6">
    <location>
        <begin position="494"/>
        <end position="514"/>
    </location>
</feature>
<feature type="compositionally biased region" description="Polar residues" evidence="5">
    <location>
        <begin position="294"/>
        <end position="305"/>
    </location>
</feature>
<feature type="region of interest" description="Disordered" evidence="5">
    <location>
        <begin position="288"/>
        <end position="333"/>
    </location>
</feature>
<dbReference type="InterPro" id="IPR036259">
    <property type="entry name" value="MFS_trans_sf"/>
</dbReference>
<dbReference type="Pfam" id="PF06813">
    <property type="entry name" value="Nodulin-like"/>
    <property type="match status" value="1"/>
</dbReference>
<comment type="subcellular location">
    <subcellularLocation>
        <location evidence="1">Membrane</location>
        <topology evidence="1">Multi-pass membrane protein</topology>
    </subcellularLocation>
</comment>
<feature type="transmembrane region" description="Helical" evidence="6">
    <location>
        <begin position="431"/>
        <end position="451"/>
    </location>
</feature>
<dbReference type="Pfam" id="PF07690">
    <property type="entry name" value="MFS_1"/>
    <property type="match status" value="1"/>
</dbReference>
<feature type="transmembrane region" description="Helical" evidence="6">
    <location>
        <begin position="154"/>
        <end position="176"/>
    </location>
</feature>
<evidence type="ECO:0000256" key="6">
    <source>
        <dbReference type="SAM" id="Phobius"/>
    </source>
</evidence>
<dbReference type="Gene3D" id="1.20.1250.20">
    <property type="entry name" value="MFS general substrate transporter like domains"/>
    <property type="match status" value="2"/>
</dbReference>
<name>A0A9W8KVX0_9FUNG</name>
<evidence type="ECO:0000313" key="8">
    <source>
        <dbReference type="EMBL" id="KAJ2672159.1"/>
    </source>
</evidence>
<feature type="transmembrane region" description="Helical" evidence="6">
    <location>
        <begin position="534"/>
        <end position="554"/>
    </location>
</feature>
<feature type="transmembrane region" description="Helical" evidence="6">
    <location>
        <begin position="457"/>
        <end position="482"/>
    </location>
</feature>
<keyword evidence="2 6" id="KW-0812">Transmembrane</keyword>
<feature type="domain" description="Major facilitator superfamily (MFS) profile" evidence="7">
    <location>
        <begin position="359"/>
        <end position="585"/>
    </location>
</feature>
<evidence type="ECO:0000256" key="5">
    <source>
        <dbReference type="SAM" id="MobiDB-lite"/>
    </source>
</evidence>
<dbReference type="PROSITE" id="PS50850">
    <property type="entry name" value="MFS"/>
    <property type="match status" value="1"/>
</dbReference>
<feature type="transmembrane region" description="Helical" evidence="6">
    <location>
        <begin position="62"/>
        <end position="82"/>
    </location>
</feature>
<feature type="compositionally biased region" description="Low complexity" evidence="5">
    <location>
        <begin position="309"/>
        <end position="322"/>
    </location>
</feature>
<feature type="transmembrane region" description="Helical" evidence="6">
    <location>
        <begin position="397"/>
        <end position="419"/>
    </location>
</feature>
<dbReference type="SUPFAM" id="SSF103473">
    <property type="entry name" value="MFS general substrate transporter"/>
    <property type="match status" value="1"/>
</dbReference>
<dbReference type="OrthoDB" id="410267at2759"/>
<feature type="transmembrane region" description="Helical" evidence="6">
    <location>
        <begin position="89"/>
        <end position="112"/>
    </location>
</feature>
<dbReference type="InterPro" id="IPR010658">
    <property type="entry name" value="Nodulin-like"/>
</dbReference>
<evidence type="ECO:0000256" key="3">
    <source>
        <dbReference type="ARBA" id="ARBA00022989"/>
    </source>
</evidence>
<comment type="caution">
    <text evidence="8">The sequence shown here is derived from an EMBL/GenBank/DDBJ whole genome shotgun (WGS) entry which is preliminary data.</text>
</comment>
<feature type="transmembrane region" description="Helical" evidence="6">
    <location>
        <begin position="118"/>
        <end position="142"/>
    </location>
</feature>
<proteinExistence type="predicted"/>
<dbReference type="GO" id="GO:0022857">
    <property type="term" value="F:transmembrane transporter activity"/>
    <property type="evidence" value="ECO:0007669"/>
    <property type="project" value="InterPro"/>
</dbReference>
<dbReference type="InterPro" id="IPR011701">
    <property type="entry name" value="MFS"/>
</dbReference>
<feature type="transmembrane region" description="Helical" evidence="6">
    <location>
        <begin position="188"/>
        <end position="212"/>
    </location>
</feature>
<evidence type="ECO:0000256" key="1">
    <source>
        <dbReference type="ARBA" id="ARBA00004141"/>
    </source>
</evidence>
<evidence type="ECO:0000256" key="2">
    <source>
        <dbReference type="ARBA" id="ARBA00022692"/>
    </source>
</evidence>
<dbReference type="PANTHER" id="PTHR21576">
    <property type="entry name" value="UNCHARACTERIZED NODULIN-LIKE PROTEIN"/>
    <property type="match status" value="1"/>
</dbReference>
<gene>
    <name evidence="8" type="ORF">GGI25_005232</name>
</gene>
<dbReference type="GO" id="GO:0000329">
    <property type="term" value="C:fungal-type vacuole membrane"/>
    <property type="evidence" value="ECO:0007669"/>
    <property type="project" value="TreeGrafter"/>
</dbReference>
<dbReference type="InterPro" id="IPR020846">
    <property type="entry name" value="MFS_dom"/>
</dbReference>
<keyword evidence="3 6" id="KW-1133">Transmembrane helix</keyword>
<feature type="transmembrane region" description="Helical" evidence="6">
    <location>
        <begin position="20"/>
        <end position="42"/>
    </location>
</feature>
<reference evidence="8" key="1">
    <citation type="submission" date="2022-07" db="EMBL/GenBank/DDBJ databases">
        <title>Phylogenomic reconstructions and comparative analyses of Kickxellomycotina fungi.</title>
        <authorList>
            <person name="Reynolds N.K."/>
            <person name="Stajich J.E."/>
            <person name="Barry K."/>
            <person name="Grigoriev I.V."/>
            <person name="Crous P."/>
            <person name="Smith M.E."/>
        </authorList>
    </citation>
    <scope>NUCLEOTIDE SEQUENCE</scope>
    <source>
        <strain evidence="8">NRRL 3115</strain>
    </source>
</reference>
<evidence type="ECO:0000256" key="4">
    <source>
        <dbReference type="ARBA" id="ARBA00023136"/>
    </source>
</evidence>
<organism evidence="8 9">
    <name type="scientific">Coemansia spiralis</name>
    <dbReference type="NCBI Taxonomy" id="417178"/>
    <lineage>
        <taxon>Eukaryota</taxon>
        <taxon>Fungi</taxon>
        <taxon>Fungi incertae sedis</taxon>
        <taxon>Zoopagomycota</taxon>
        <taxon>Kickxellomycotina</taxon>
        <taxon>Kickxellomycetes</taxon>
        <taxon>Kickxellales</taxon>
        <taxon>Kickxellaceae</taxon>
        <taxon>Coemansia</taxon>
    </lineage>
</organism>
<accession>A0A9W8KVX0</accession>
<keyword evidence="4 6" id="KW-0472">Membrane</keyword>
<evidence type="ECO:0000313" key="9">
    <source>
        <dbReference type="Proteomes" id="UP001151518"/>
    </source>
</evidence>
<dbReference type="PANTHER" id="PTHR21576:SF158">
    <property type="entry name" value="RIBOSOMAL RNA-PROCESSING PROTEIN 12-LIKE CONSERVED DOMAIN-CONTAINING PROTEIN"/>
    <property type="match status" value="1"/>
</dbReference>
<feature type="transmembrane region" description="Helical" evidence="6">
    <location>
        <begin position="354"/>
        <end position="377"/>
    </location>
</feature>
<protein>
    <recommendedName>
        <fullName evidence="7">Major facilitator superfamily (MFS) profile domain-containing protein</fullName>
    </recommendedName>
</protein>
<evidence type="ECO:0000259" key="7">
    <source>
        <dbReference type="PROSITE" id="PS50850"/>
    </source>
</evidence>
<dbReference type="Proteomes" id="UP001151518">
    <property type="component" value="Unassembled WGS sequence"/>
</dbReference>
<dbReference type="EMBL" id="JANBTW010000088">
    <property type="protein sequence ID" value="KAJ2672159.1"/>
    <property type="molecule type" value="Genomic_DNA"/>
</dbReference>
<sequence>MSLSSSQAVQAPWSRSERHWLRTISMLGACLATTTAGTVYLFSTYGPALSHRLHLSSTQSNVVAISANYGLLLSGPFFGWAADTVGPRVLSVFAAVGSFTAFSALAYTFSGALGLPKWFILTGYMALVGLSAQAANMAAVTTTTKNFKQNRGSAVSLCLAFFGLSPFVLSHINSLFFATGEMPNTFGYLQFLSFLGLATSTIAALSLTVIGFGPSRHRLNVPAGFVVDYTSDSSSSGLLSIGQSDTNVDEERGLLIRSQMDGMPATNDASNLSYSAVAKKAIHNNGNAGDYEATTESSQPATVGPSSGAVSSAEDNAAAAPSTHGPRSNADGLDYDTARNLGGMDYMRDSEAQLLALVLFLCAGVGVFYNNNVGTIVNAMYYSSTDTPDHSAAQRLINHHVAVVSLGSFTGRLTIGIVADMCKRVWNLPRSGILVVVAFSVVVSQIIVGAAESLSTLLVGSALTGLSYGFIFGFVPTLVSVWFGTRHFGSNWGLASAFIGFSGQGLGAFFGYIYDSNIPDRDATKCQRGSCYRDAFVLSMGIAMLGLFAAVVLARRRGDRRRENRRQWEAEEVNHVEYVPFILAE</sequence>